<feature type="domain" description="NADPH-dependent FMN reductase-like" evidence="1">
    <location>
        <begin position="125"/>
        <end position="268"/>
    </location>
</feature>
<dbReference type="NCBIfam" id="TIGR02690">
    <property type="entry name" value="resist_ArsH"/>
    <property type="match status" value="1"/>
</dbReference>
<organism evidence="2 3">
    <name type="scientific">Rhynchosporium graminicola</name>
    <dbReference type="NCBI Taxonomy" id="2792576"/>
    <lineage>
        <taxon>Eukaryota</taxon>
        <taxon>Fungi</taxon>
        <taxon>Dikarya</taxon>
        <taxon>Ascomycota</taxon>
        <taxon>Pezizomycotina</taxon>
        <taxon>Leotiomycetes</taxon>
        <taxon>Helotiales</taxon>
        <taxon>Ploettnerulaceae</taxon>
        <taxon>Rhynchosporium</taxon>
    </lineage>
</organism>
<accession>A0A1E1JQP4</accession>
<evidence type="ECO:0000313" key="3">
    <source>
        <dbReference type="Proteomes" id="UP000178129"/>
    </source>
</evidence>
<dbReference type="PANTHER" id="PTHR43590:SF1">
    <property type="entry name" value="ARSENIC RESISTANCE PROTEIN ARSH (AFU_ORTHOLOGUE AFUA_5G15030)"/>
    <property type="match status" value="1"/>
</dbReference>
<dbReference type="Proteomes" id="UP000178129">
    <property type="component" value="Unassembled WGS sequence"/>
</dbReference>
<dbReference type="InterPro" id="IPR005025">
    <property type="entry name" value="FMN_Rdtase-like_dom"/>
</dbReference>
<proteinExistence type="predicted"/>
<dbReference type="InterPro" id="IPR029039">
    <property type="entry name" value="Flavoprotein-like_sf"/>
</dbReference>
<comment type="caution">
    <text evidence="2">The sequence shown here is derived from an EMBL/GenBank/DDBJ whole genome shotgun (WGS) entry which is preliminary data.</text>
</comment>
<evidence type="ECO:0000259" key="1">
    <source>
        <dbReference type="Pfam" id="PF03358"/>
    </source>
</evidence>
<dbReference type="SUPFAM" id="SSF52218">
    <property type="entry name" value="Flavoproteins"/>
    <property type="match status" value="1"/>
</dbReference>
<evidence type="ECO:0000313" key="2">
    <source>
        <dbReference type="EMBL" id="CZS87962.1"/>
    </source>
</evidence>
<sequence>MSACFRRAVTITLRTTLRSKSVRLRNQSRSKSRFMNSMPGTVTINGDLNNTSALRQVEHIEVDPAFSFRSLAIREEQDDASVRKNYRPFLLDHEVTANDWISKLELSTVTRLAEADLGATGERLKVLVLYGSLRSRSYSKLLAFEASRILFRLGCDVRVYDPADLPMKDDTQHNHPKVQELRDLSRWSDGHVWISPEQHGTLTAVFKNQIDWIPLSVGSVRPTQGRTLAIAEVSGGSQSFNAVNALRILGRWMRMFVIPNQSSVPQAYTQFTSEEDAEGGSRMKPSGNRDRIVDCMEEFVKFTILMRAQFGVFSGEGEEGGGGEGEIVEREGEGGCKGKCTDVSDTAVLKWRAEEFPFLTSDISSERLLFQYRYIP</sequence>
<dbReference type="EMBL" id="FJUW01000001">
    <property type="protein sequence ID" value="CZS87962.1"/>
    <property type="molecule type" value="Genomic_DNA"/>
</dbReference>
<dbReference type="InParanoid" id="A0A1E1JQP4"/>
<reference evidence="3" key="1">
    <citation type="submission" date="2016-03" db="EMBL/GenBank/DDBJ databases">
        <authorList>
            <person name="Ploux O."/>
        </authorList>
    </citation>
    <scope>NUCLEOTIDE SEQUENCE [LARGE SCALE GENOMIC DNA]</scope>
    <source>
        <strain evidence="3">UK7</strain>
    </source>
</reference>
<dbReference type="STRING" id="914237.A0A1E1JQP4"/>
<dbReference type="AlphaFoldDB" id="A0A1E1JQP4"/>
<keyword evidence="3" id="KW-1185">Reference proteome</keyword>
<dbReference type="GO" id="GO:0016655">
    <property type="term" value="F:oxidoreductase activity, acting on NAD(P)H, quinone or similar compound as acceptor"/>
    <property type="evidence" value="ECO:0007669"/>
    <property type="project" value="TreeGrafter"/>
</dbReference>
<dbReference type="Gene3D" id="3.40.50.360">
    <property type="match status" value="1"/>
</dbReference>
<name>A0A1E1JQP4_9HELO</name>
<dbReference type="PANTHER" id="PTHR43590">
    <property type="entry name" value="ARSENIC RESISTANCE PROTEIN ARSH (AFU_ORTHOLOGUE AFUA_5G15030)"/>
    <property type="match status" value="1"/>
</dbReference>
<dbReference type="Pfam" id="PF03358">
    <property type="entry name" value="FMN_red"/>
    <property type="match status" value="1"/>
</dbReference>
<protein>
    <submittedName>
        <fullName evidence="2">Related to arsenic resistance protein ArsH</fullName>
    </submittedName>
</protein>
<gene>
    <name evidence="2" type="ORF">RCO7_00936</name>
</gene>
<dbReference type="InterPro" id="IPR014063">
    <property type="entry name" value="Arsenate-R_ArsH"/>
</dbReference>